<dbReference type="RefSeq" id="WP_330483780.1">
    <property type="nucleotide sequence ID" value="NZ_JAZBJZ010000039.1"/>
</dbReference>
<protein>
    <submittedName>
        <fullName evidence="1">SEC-C domain-containing protein</fullName>
    </submittedName>
</protein>
<dbReference type="Pfam" id="PF02810">
    <property type="entry name" value="SEC-C"/>
    <property type="match status" value="1"/>
</dbReference>
<gene>
    <name evidence="1" type="ORF">V2H45_11375</name>
</gene>
<organism evidence="1 2">
    <name type="scientific">Tumidithrix elongata BACA0141</name>
    <dbReference type="NCBI Taxonomy" id="2716417"/>
    <lineage>
        <taxon>Bacteria</taxon>
        <taxon>Bacillati</taxon>
        <taxon>Cyanobacteriota</taxon>
        <taxon>Cyanophyceae</taxon>
        <taxon>Pseudanabaenales</taxon>
        <taxon>Pseudanabaenaceae</taxon>
        <taxon>Tumidithrix</taxon>
        <taxon>Tumidithrix elongata</taxon>
    </lineage>
</organism>
<evidence type="ECO:0000313" key="2">
    <source>
        <dbReference type="Proteomes" id="UP001333818"/>
    </source>
</evidence>
<name>A0AAW9Q408_9CYAN</name>
<reference evidence="1" key="1">
    <citation type="submission" date="2024-01" db="EMBL/GenBank/DDBJ databases">
        <title>Bank of Algae and Cyanobacteria of the Azores (BACA) strain genomes.</title>
        <authorList>
            <person name="Luz R."/>
            <person name="Cordeiro R."/>
            <person name="Fonseca A."/>
            <person name="Goncalves V."/>
        </authorList>
    </citation>
    <scope>NUCLEOTIDE SEQUENCE</scope>
    <source>
        <strain evidence="1">BACA0141</strain>
    </source>
</reference>
<evidence type="ECO:0000313" key="1">
    <source>
        <dbReference type="EMBL" id="MEE3717351.1"/>
    </source>
</evidence>
<accession>A0AAW9Q408</accession>
<sequence>MVGDNKPPRAIYRAEGITESERYLKKLCEHTFLSLWSYSGVYRDQGNGKAGEGKEVCDLLVVFQDHIIIFSDKDCAFPDTGNLDLDWSRWFRRAILESAEQVWGAERWIKSYPDRLFLDRACKQKFPIELPELTTAQFHRIVVAHGSATRSKQVLRGSGSLMIDPHVIGSKHYEPQNSTINPFTIGQINPKKGFVHVLDNTSLDIVLQTLDTITDFVEYLTKKESFILSGKLGWAAGEEDLLACYLTKVNQKDEHDFIVPHNVTQLFIDQGHWEKFTQHSQRLAQLEANKVSYAWDALIEVFSTHIIAGTQYFASHVGVSNGEKSIRFLARESRTRRRLLASALLEIIGKRIPPDARYTRIILPSHEGDPYYVFLLLPHPPNVDYENYREVRRRFLEACCRVLKVKYPDALDIMGIATEVGMKSKRSEDAIYFDARHWTEEDQADALDLQQDLNLFQDLKGYATRIQEYPELPLRGKKTYIQPGKMKGRDRNLPCPCGSGKKYKKCCGR</sequence>
<dbReference type="Gene3D" id="3.10.450.50">
    <property type="match status" value="1"/>
</dbReference>
<dbReference type="Proteomes" id="UP001333818">
    <property type="component" value="Unassembled WGS sequence"/>
</dbReference>
<dbReference type="EMBL" id="JAZBJZ010000039">
    <property type="protein sequence ID" value="MEE3717351.1"/>
    <property type="molecule type" value="Genomic_DNA"/>
</dbReference>
<dbReference type="InterPro" id="IPR004027">
    <property type="entry name" value="SEC_C_motif"/>
</dbReference>
<keyword evidence="2" id="KW-1185">Reference proteome</keyword>
<dbReference type="SUPFAM" id="SSF103642">
    <property type="entry name" value="Sec-C motif"/>
    <property type="match status" value="1"/>
</dbReference>
<dbReference type="AlphaFoldDB" id="A0AAW9Q408"/>
<comment type="caution">
    <text evidence="1">The sequence shown here is derived from an EMBL/GenBank/DDBJ whole genome shotgun (WGS) entry which is preliminary data.</text>
</comment>
<proteinExistence type="predicted"/>